<comment type="function">
    <text evidence="6">Na(+)/H(+) antiporter that extrudes sodium in exchange for external protons.</text>
</comment>
<proteinExistence type="inferred from homology"/>
<feature type="transmembrane region" description="Helical" evidence="6">
    <location>
        <begin position="127"/>
        <end position="149"/>
    </location>
</feature>
<evidence type="ECO:0000256" key="1">
    <source>
        <dbReference type="ARBA" id="ARBA00004429"/>
    </source>
</evidence>
<dbReference type="EMBL" id="JALGBI010000001">
    <property type="protein sequence ID" value="MCJ0762871.1"/>
    <property type="molecule type" value="Genomic_DNA"/>
</dbReference>
<feature type="transmembrane region" description="Helical" evidence="6">
    <location>
        <begin position="263"/>
        <end position="282"/>
    </location>
</feature>
<name>A0A9X1VS70_9BURK</name>
<dbReference type="InterPro" id="IPR004670">
    <property type="entry name" value="NhaA"/>
</dbReference>
<keyword evidence="6" id="KW-0813">Transport</keyword>
<dbReference type="PANTHER" id="PTHR30341">
    <property type="entry name" value="SODIUM ION/PROTON ANTIPORTER NHAA-RELATED"/>
    <property type="match status" value="1"/>
</dbReference>
<keyword evidence="6" id="KW-0406">Ion transport</keyword>
<dbReference type="HAMAP" id="MF_01844">
    <property type="entry name" value="NhaA"/>
    <property type="match status" value="1"/>
</dbReference>
<feature type="transmembrane region" description="Helical" evidence="6">
    <location>
        <begin position="215"/>
        <end position="243"/>
    </location>
</feature>
<evidence type="ECO:0000256" key="4">
    <source>
        <dbReference type="ARBA" id="ARBA00022989"/>
    </source>
</evidence>
<comment type="catalytic activity">
    <reaction evidence="6">
        <text>Na(+)(in) + 2 H(+)(out) = Na(+)(out) + 2 H(+)(in)</text>
        <dbReference type="Rhea" id="RHEA:29251"/>
        <dbReference type="ChEBI" id="CHEBI:15378"/>
        <dbReference type="ChEBI" id="CHEBI:29101"/>
    </reaction>
</comment>
<comment type="subcellular location">
    <subcellularLocation>
        <location evidence="1">Cell inner membrane</location>
        <topology evidence="1">Multi-pass membrane protein</topology>
    </subcellularLocation>
    <subcellularLocation>
        <location evidence="6">Cell membrane</location>
        <topology evidence="6">Multi-pass membrane protein</topology>
    </subcellularLocation>
</comment>
<feature type="transmembrane region" description="Helical" evidence="6">
    <location>
        <begin position="21"/>
        <end position="41"/>
    </location>
</feature>
<feature type="transmembrane region" description="Helical" evidence="6">
    <location>
        <begin position="161"/>
        <end position="181"/>
    </location>
</feature>
<sequence length="393" mass="40905">MLDTLQRALRRFMHAPSSGGVVLALAALAALVVSNSGWSGFYEQFLNLHGEVRIGGDALVLSKPLLLWVNDLWMAVFFFLVGLEIKRELLDGELASRSQALLPAGAALGGMVVPALIYAAINRGDGVALRGWAIPAATDIAFALGILMLLGRRVPASLKVFLTAVAIIDDLGAILVIAFFYTANLSPGMLLMAAAGGAVLLALNRARVMSIGPYVVVGLVIWVCVLKSGIHATLAGVITALAIPLDDGRGRSPLRTAEHALHPWVAFAVLPMFAFANAGVSLQGVTPGTLLQTVPLGIVAGLLVGKAVGVFGASWLLIRHAGARLPSEASWGQFFGVCVLCGVGFTMSLFIGALAFEGQDAAYETQLKLGVLAGSLLSGLLGSALLLRRPRGA</sequence>
<gene>
    <name evidence="6 7" type="primary">nhaA</name>
    <name evidence="7" type="ORF">MMF98_06575</name>
</gene>
<dbReference type="NCBIfam" id="NF007112">
    <property type="entry name" value="PRK09561.1"/>
    <property type="match status" value="1"/>
</dbReference>
<keyword evidence="6" id="KW-0739">Sodium transport</keyword>
<feature type="transmembrane region" description="Helical" evidence="6">
    <location>
        <begin position="61"/>
        <end position="81"/>
    </location>
</feature>
<comment type="caution">
    <text evidence="7">The sequence shown here is derived from an EMBL/GenBank/DDBJ whole genome shotgun (WGS) entry which is preliminary data.</text>
</comment>
<keyword evidence="6" id="KW-0915">Sodium</keyword>
<dbReference type="NCBIfam" id="NF007111">
    <property type="entry name" value="PRK09560.1"/>
    <property type="match status" value="1"/>
</dbReference>
<evidence type="ECO:0000256" key="5">
    <source>
        <dbReference type="ARBA" id="ARBA00023136"/>
    </source>
</evidence>
<feature type="transmembrane region" description="Helical" evidence="6">
    <location>
        <begin position="330"/>
        <end position="355"/>
    </location>
</feature>
<dbReference type="Proteomes" id="UP001139447">
    <property type="component" value="Unassembled WGS sequence"/>
</dbReference>
<dbReference type="Pfam" id="PF06965">
    <property type="entry name" value="Na_H_antiport_1"/>
    <property type="match status" value="1"/>
</dbReference>
<evidence type="ECO:0000313" key="8">
    <source>
        <dbReference type="Proteomes" id="UP001139447"/>
    </source>
</evidence>
<keyword evidence="8" id="KW-1185">Reference proteome</keyword>
<feature type="transmembrane region" description="Helical" evidence="6">
    <location>
        <begin position="294"/>
        <end position="318"/>
    </location>
</feature>
<dbReference type="AlphaFoldDB" id="A0A9X1VS70"/>
<dbReference type="PANTHER" id="PTHR30341:SF0">
    <property type="entry name" value="NA(+)_H(+) ANTIPORTER NHAA"/>
    <property type="match status" value="1"/>
</dbReference>
<keyword evidence="5 6" id="KW-0472">Membrane</keyword>
<evidence type="ECO:0000313" key="7">
    <source>
        <dbReference type="EMBL" id="MCJ0762871.1"/>
    </source>
</evidence>
<keyword evidence="6" id="KW-0050">Antiport</keyword>
<organism evidence="7 8">
    <name type="scientific">Variovorax terrae</name>
    <dbReference type="NCBI Taxonomy" id="2923278"/>
    <lineage>
        <taxon>Bacteria</taxon>
        <taxon>Pseudomonadati</taxon>
        <taxon>Pseudomonadota</taxon>
        <taxon>Betaproteobacteria</taxon>
        <taxon>Burkholderiales</taxon>
        <taxon>Comamonadaceae</taxon>
        <taxon>Variovorax</taxon>
    </lineage>
</organism>
<feature type="transmembrane region" description="Helical" evidence="6">
    <location>
        <begin position="187"/>
        <end position="203"/>
    </location>
</feature>
<feature type="transmembrane region" description="Helical" evidence="6">
    <location>
        <begin position="367"/>
        <end position="387"/>
    </location>
</feature>
<evidence type="ECO:0000256" key="6">
    <source>
        <dbReference type="HAMAP-Rule" id="MF_01844"/>
    </source>
</evidence>
<dbReference type="NCBIfam" id="TIGR00773">
    <property type="entry name" value="NhaA"/>
    <property type="match status" value="1"/>
</dbReference>
<dbReference type="GO" id="GO:0006885">
    <property type="term" value="P:regulation of pH"/>
    <property type="evidence" value="ECO:0007669"/>
    <property type="project" value="UniProtKB-UniRule"/>
</dbReference>
<dbReference type="GO" id="GO:0005886">
    <property type="term" value="C:plasma membrane"/>
    <property type="evidence" value="ECO:0007669"/>
    <property type="project" value="UniProtKB-SubCell"/>
</dbReference>
<dbReference type="InterPro" id="IPR023171">
    <property type="entry name" value="Na/H_antiporter_dom_sf"/>
</dbReference>
<evidence type="ECO:0000256" key="2">
    <source>
        <dbReference type="ARBA" id="ARBA00022475"/>
    </source>
</evidence>
<accession>A0A9X1VS70</accession>
<protein>
    <recommendedName>
        <fullName evidence="6">Na(+)/H(+) antiporter NhaA</fullName>
    </recommendedName>
    <alternativeName>
        <fullName evidence="6">Sodium/proton antiporter NhaA</fullName>
    </alternativeName>
</protein>
<dbReference type="RefSeq" id="WP_243305438.1">
    <property type="nucleotide sequence ID" value="NZ_JALGBI010000001.1"/>
</dbReference>
<dbReference type="Gene3D" id="1.20.1530.10">
    <property type="entry name" value="Na+/H+ antiporter like domain"/>
    <property type="match status" value="1"/>
</dbReference>
<keyword evidence="3 6" id="KW-0812">Transmembrane</keyword>
<keyword evidence="2 6" id="KW-1003">Cell membrane</keyword>
<feature type="transmembrane region" description="Helical" evidence="6">
    <location>
        <begin position="101"/>
        <end position="121"/>
    </location>
</feature>
<keyword evidence="4 6" id="KW-1133">Transmembrane helix</keyword>
<evidence type="ECO:0000256" key="3">
    <source>
        <dbReference type="ARBA" id="ARBA00022692"/>
    </source>
</evidence>
<comment type="similarity">
    <text evidence="6">Belongs to the NhaA Na(+)/H(+) (TC 2.A.33) antiporter family.</text>
</comment>
<reference evidence="7" key="1">
    <citation type="submission" date="2022-03" db="EMBL/GenBank/DDBJ databases">
        <authorList>
            <person name="Woo C.Y."/>
        </authorList>
    </citation>
    <scope>NUCLEOTIDE SEQUENCE</scope>
    <source>
        <strain evidence="7">CYS-02</strain>
    </source>
</reference>
<dbReference type="GO" id="GO:0015385">
    <property type="term" value="F:sodium:proton antiporter activity"/>
    <property type="evidence" value="ECO:0007669"/>
    <property type="project" value="UniProtKB-UniRule"/>
</dbReference>